<keyword evidence="4" id="KW-1133">Transmembrane helix</keyword>
<proteinExistence type="predicted"/>
<dbReference type="GO" id="GO:0016301">
    <property type="term" value="F:kinase activity"/>
    <property type="evidence" value="ECO:0007669"/>
    <property type="project" value="UniProtKB-KW"/>
</dbReference>
<name>A0A537JLH4_9BACT</name>
<dbReference type="InterPro" id="IPR016741">
    <property type="entry name" value="UCP018953"/>
</dbReference>
<evidence type="ECO:0000259" key="7">
    <source>
        <dbReference type="SMART" id="SM01204"/>
    </source>
</evidence>
<reference evidence="8 9" key="1">
    <citation type="journal article" date="2019" name="Nat. Microbiol.">
        <title>Mediterranean grassland soil C-N compound turnover is dependent on rainfall and depth, and is mediated by genomically divergent microorganisms.</title>
        <authorList>
            <person name="Diamond S."/>
            <person name="Andeer P.F."/>
            <person name="Li Z."/>
            <person name="Crits-Christoph A."/>
            <person name="Burstein D."/>
            <person name="Anantharaman K."/>
            <person name="Lane K.R."/>
            <person name="Thomas B.C."/>
            <person name="Pan C."/>
            <person name="Northen T.R."/>
            <person name="Banfield J.F."/>
        </authorList>
    </citation>
    <scope>NUCLEOTIDE SEQUENCE [LARGE SCALE GENOMIC DNA]</scope>
    <source>
        <strain evidence="8">NP_6</strain>
    </source>
</reference>
<dbReference type="PIRSF" id="PIRSF018953">
    <property type="entry name" value="UCP018953"/>
    <property type="match status" value="1"/>
</dbReference>
<evidence type="ECO:0000256" key="5">
    <source>
        <dbReference type="ARBA" id="ARBA00023136"/>
    </source>
</evidence>
<feature type="domain" description="FIST" evidence="6">
    <location>
        <begin position="38"/>
        <end position="233"/>
    </location>
</feature>
<dbReference type="SMART" id="SM00897">
    <property type="entry name" value="FIST"/>
    <property type="match status" value="1"/>
</dbReference>
<dbReference type="AlphaFoldDB" id="A0A537JLH4"/>
<dbReference type="EMBL" id="VBAN01000063">
    <property type="protein sequence ID" value="TMI84411.1"/>
    <property type="molecule type" value="Genomic_DNA"/>
</dbReference>
<dbReference type="PANTHER" id="PTHR14939:SF5">
    <property type="entry name" value="F-BOX ONLY PROTEIN 22"/>
    <property type="match status" value="1"/>
</dbReference>
<evidence type="ECO:0000313" key="8">
    <source>
        <dbReference type="EMBL" id="TMI84411.1"/>
    </source>
</evidence>
<keyword evidence="8" id="KW-0418">Kinase</keyword>
<gene>
    <name evidence="8" type="ORF">E6H03_02060</name>
</gene>
<keyword evidence="3" id="KW-0812">Transmembrane</keyword>
<protein>
    <submittedName>
        <fullName evidence="8">Histidine kinase</fullName>
    </submittedName>
</protein>
<sequence length="403" mass="42819">MGVRSDVRGAAAIGQQRMWQAALTEAMSRMTPPAGGGQADLAFLFASAAYAEEFPHLVAAARRAVGARLLVGCSGQGVIGPGREVEGEPALAILATTLPGAALRAVRLTQGTLERCRNRAEWYESTGVAPTDLTAWFLFADPFTFDADGLLTAWADAYPGIPVVGGLASGDLRLRRTHVFLDEQVYDQGAVALALGGPYEIRTIVSQGCTPIGEPWTITGAAGNVIEMIARRPAYQVLRDTIEALPADVRQRARGNLFVGLAIDERRERWRRGDFLIRNFLAGDAEAGTLTVGAIPRVGQTIQFQLRDRVAADEDLRALLDTATVDFSAKKAIAALLCSCNGRGIGLFGTPNHDAQAVADRLGPVPLAGFFCNGEVGPVGSRNFLHGHTASIPILVRRDPAPA</sequence>
<dbReference type="PANTHER" id="PTHR14939">
    <property type="entry name" value="F-BOX ONLY PROTEIN 22"/>
    <property type="match status" value="1"/>
</dbReference>
<comment type="subcellular location">
    <subcellularLocation>
        <location evidence="1">Cell membrane</location>
        <topology evidence="1">Multi-pass membrane protein</topology>
    </subcellularLocation>
</comment>
<keyword evidence="8" id="KW-0808">Transferase</keyword>
<evidence type="ECO:0000256" key="3">
    <source>
        <dbReference type="ARBA" id="ARBA00022692"/>
    </source>
</evidence>
<dbReference type="SMART" id="SM01204">
    <property type="entry name" value="FIST_C"/>
    <property type="match status" value="1"/>
</dbReference>
<organism evidence="8 9">
    <name type="scientific">Candidatus Segetimicrobium genomatis</name>
    <dbReference type="NCBI Taxonomy" id="2569760"/>
    <lineage>
        <taxon>Bacteria</taxon>
        <taxon>Bacillati</taxon>
        <taxon>Candidatus Sysuimicrobiota</taxon>
        <taxon>Candidatus Sysuimicrobiia</taxon>
        <taxon>Candidatus Sysuimicrobiales</taxon>
        <taxon>Candidatus Segetimicrobiaceae</taxon>
        <taxon>Candidatus Segetimicrobium</taxon>
    </lineage>
</organism>
<dbReference type="Pfam" id="PF08495">
    <property type="entry name" value="FIST"/>
    <property type="match status" value="1"/>
</dbReference>
<dbReference type="InterPro" id="IPR013702">
    <property type="entry name" value="FIST_domain_N"/>
</dbReference>
<evidence type="ECO:0000313" key="9">
    <source>
        <dbReference type="Proteomes" id="UP000318093"/>
    </source>
</evidence>
<accession>A0A537JLH4</accession>
<dbReference type="InterPro" id="IPR019494">
    <property type="entry name" value="FIST_C"/>
</dbReference>
<evidence type="ECO:0000256" key="4">
    <source>
        <dbReference type="ARBA" id="ARBA00022989"/>
    </source>
</evidence>
<evidence type="ECO:0000256" key="1">
    <source>
        <dbReference type="ARBA" id="ARBA00004651"/>
    </source>
</evidence>
<dbReference type="GO" id="GO:0005886">
    <property type="term" value="C:plasma membrane"/>
    <property type="evidence" value="ECO:0007669"/>
    <property type="project" value="UniProtKB-SubCell"/>
</dbReference>
<dbReference type="Pfam" id="PF10442">
    <property type="entry name" value="FIST_C"/>
    <property type="match status" value="1"/>
</dbReference>
<feature type="domain" description="FIST C-domain" evidence="7">
    <location>
        <begin position="234"/>
        <end position="379"/>
    </location>
</feature>
<keyword evidence="2" id="KW-1003">Cell membrane</keyword>
<comment type="caution">
    <text evidence="8">The sequence shown here is derived from an EMBL/GenBank/DDBJ whole genome shotgun (WGS) entry which is preliminary data.</text>
</comment>
<evidence type="ECO:0000259" key="6">
    <source>
        <dbReference type="SMART" id="SM00897"/>
    </source>
</evidence>
<evidence type="ECO:0000256" key="2">
    <source>
        <dbReference type="ARBA" id="ARBA00022475"/>
    </source>
</evidence>
<keyword evidence="5" id="KW-0472">Membrane</keyword>
<dbReference type="Proteomes" id="UP000318093">
    <property type="component" value="Unassembled WGS sequence"/>
</dbReference>